<dbReference type="GO" id="GO:0016491">
    <property type="term" value="F:oxidoreductase activity"/>
    <property type="evidence" value="ECO:0007669"/>
    <property type="project" value="UniProtKB-KW"/>
</dbReference>
<dbReference type="Gene3D" id="3.90.550.10">
    <property type="entry name" value="Spore Coat Polysaccharide Biosynthesis Protein SpsA, Chain A"/>
    <property type="match status" value="1"/>
</dbReference>
<dbReference type="InterPro" id="IPR025877">
    <property type="entry name" value="MobA-like_NTP_Trfase"/>
</dbReference>
<keyword evidence="4" id="KW-1185">Reference proteome</keyword>
<accession>A0ABS2LL06</accession>
<evidence type="ECO:0000313" key="4">
    <source>
        <dbReference type="Proteomes" id="UP000764837"/>
    </source>
</evidence>
<dbReference type="InterPro" id="IPR029044">
    <property type="entry name" value="Nucleotide-diphossugar_trans"/>
</dbReference>
<comment type="caution">
    <text evidence="3">The sequence shown here is derived from an EMBL/GenBank/DDBJ whole genome shotgun (WGS) entry which is preliminary data.</text>
</comment>
<feature type="region of interest" description="Disordered" evidence="1">
    <location>
        <begin position="181"/>
        <end position="212"/>
    </location>
</feature>
<dbReference type="RefSeq" id="WP_307813132.1">
    <property type="nucleotide sequence ID" value="NZ_JAFBBP010000001.1"/>
</dbReference>
<dbReference type="CDD" id="cd04182">
    <property type="entry name" value="GT_2_like_f"/>
    <property type="match status" value="1"/>
</dbReference>
<dbReference type="Pfam" id="PF12804">
    <property type="entry name" value="NTP_transf_3"/>
    <property type="match status" value="1"/>
</dbReference>
<name>A0ABS2LL06_9ACTN</name>
<feature type="domain" description="MobA-like NTP transferase" evidence="2">
    <location>
        <begin position="9"/>
        <end position="165"/>
    </location>
</feature>
<reference evidence="3 4" key="1">
    <citation type="submission" date="2021-01" db="EMBL/GenBank/DDBJ databases">
        <title>Sequencing the genomes of 1000 actinobacteria strains.</title>
        <authorList>
            <person name="Klenk H.-P."/>
        </authorList>
    </citation>
    <scope>NUCLEOTIDE SEQUENCE [LARGE SCALE GENOMIC DNA]</scope>
    <source>
        <strain evidence="3 4">DSM 100204</strain>
    </source>
</reference>
<proteinExistence type="predicted"/>
<evidence type="ECO:0000259" key="2">
    <source>
        <dbReference type="Pfam" id="PF12804"/>
    </source>
</evidence>
<sequence length="212" mass="21974">MPDLPVTAGLLLAAGAGRRYGRPKALVELDGEPLVRRGIQLLGDGGCTPVHVVIGAGADEVPDLPGAVLVRHDRWPEGLGSSLRRGLASLPADVSAAVVVLVDQPLLSPVAVRRVRGVYAGGATIAVATYAGRPGHPVLLGRETWPLLDGYAVGDRGARGLLRDRPDLVVGVPCDDVGSPVDVDTPADLPRMVSAAGPADAAPRWLPRDRRS</sequence>
<dbReference type="EMBL" id="JAFBBP010000001">
    <property type="protein sequence ID" value="MBM7488855.1"/>
    <property type="molecule type" value="Genomic_DNA"/>
</dbReference>
<dbReference type="PANTHER" id="PTHR43777">
    <property type="entry name" value="MOLYBDENUM COFACTOR CYTIDYLYLTRANSFERASE"/>
    <property type="match status" value="1"/>
</dbReference>
<dbReference type="PANTHER" id="PTHR43777:SF1">
    <property type="entry name" value="MOLYBDENUM COFACTOR CYTIDYLYLTRANSFERASE"/>
    <property type="match status" value="1"/>
</dbReference>
<dbReference type="EC" id="1.1.1.328" evidence="3"/>
<dbReference type="Proteomes" id="UP000764837">
    <property type="component" value="Unassembled WGS sequence"/>
</dbReference>
<dbReference type="SUPFAM" id="SSF53448">
    <property type="entry name" value="Nucleotide-diphospho-sugar transferases"/>
    <property type="match status" value="1"/>
</dbReference>
<organism evidence="3 4">
    <name type="scientific">Micromonospora luteifusca</name>
    <dbReference type="NCBI Taxonomy" id="709860"/>
    <lineage>
        <taxon>Bacteria</taxon>
        <taxon>Bacillati</taxon>
        <taxon>Actinomycetota</taxon>
        <taxon>Actinomycetes</taxon>
        <taxon>Micromonosporales</taxon>
        <taxon>Micromonosporaceae</taxon>
        <taxon>Micromonospora</taxon>
    </lineage>
</organism>
<gene>
    <name evidence="3" type="ORF">JOD64_000077</name>
</gene>
<keyword evidence="3" id="KW-0560">Oxidoreductase</keyword>
<evidence type="ECO:0000313" key="3">
    <source>
        <dbReference type="EMBL" id="MBM7488855.1"/>
    </source>
</evidence>
<evidence type="ECO:0000256" key="1">
    <source>
        <dbReference type="SAM" id="MobiDB-lite"/>
    </source>
</evidence>
<protein>
    <submittedName>
        <fullName evidence="3">Nicotine blue oxidoreductase</fullName>
        <ecNumber evidence="3">1.1.1.328</ecNumber>
    </submittedName>
</protein>